<dbReference type="OrthoDB" id="7504149at2"/>
<gene>
    <name evidence="1" type="ordered locus">Mycch_5165</name>
</gene>
<proteinExistence type="predicted"/>
<protein>
    <recommendedName>
        <fullName evidence="3">SnoaL-like domain-containing protein</fullName>
    </recommendedName>
</protein>
<dbReference type="KEGG" id="mcb:Mycch_5165"/>
<dbReference type="HOGENOM" id="CLU_1683995_0_0_11"/>
<dbReference type="SUPFAM" id="SSF54427">
    <property type="entry name" value="NTF2-like"/>
    <property type="match status" value="1"/>
</dbReference>
<keyword evidence="2" id="KW-1185">Reference proteome</keyword>
<reference evidence="1 2" key="1">
    <citation type="submission" date="2012-06" db="EMBL/GenBank/DDBJ databases">
        <title>Complete sequence of chromosome of Mycobacterium chubuense NBB4.</title>
        <authorList>
            <consortium name="US DOE Joint Genome Institute"/>
            <person name="Lucas S."/>
            <person name="Han J."/>
            <person name="Lapidus A."/>
            <person name="Cheng J.-F."/>
            <person name="Goodwin L."/>
            <person name="Pitluck S."/>
            <person name="Peters L."/>
            <person name="Mikhailova N."/>
            <person name="Teshima H."/>
            <person name="Detter J.C."/>
            <person name="Han C."/>
            <person name="Tapia R."/>
            <person name="Land M."/>
            <person name="Hauser L."/>
            <person name="Kyrpides N."/>
            <person name="Ivanova N."/>
            <person name="Pagani I."/>
            <person name="Mattes T."/>
            <person name="Holmes A."/>
            <person name="Rutledge P."/>
            <person name="Paulsen I."/>
            <person name="Coleman N."/>
            <person name="Woyke T."/>
        </authorList>
    </citation>
    <scope>NUCLEOTIDE SEQUENCE [LARGE SCALE GENOMIC DNA]</scope>
    <source>
        <strain evidence="1 2">NBB4</strain>
    </source>
</reference>
<dbReference type="eggNOG" id="ENOG5033VR3">
    <property type="taxonomic scope" value="Bacteria"/>
</dbReference>
<sequence>MTSTQSVEQVIEGYSGRARIVLEYSVVTKRLVDAAKEPGFSKDGWAPLAELVDVENFDRVGPFKEVMTWSDYVDFLTNWATSSEWECSFKRVTEVNGTVFLELEERSRIGDFSNAVNSVSVYEFGDDDRIRHIDVYLQMEPPQPEMLKSLEGIDLGAPEG</sequence>
<accession>I4BRE4</accession>
<dbReference type="RefSeq" id="WP_014818316.1">
    <property type="nucleotide sequence ID" value="NC_018027.1"/>
</dbReference>
<dbReference type="Proteomes" id="UP000006057">
    <property type="component" value="Chromosome"/>
</dbReference>
<dbReference type="STRING" id="710421.Mycch_5165"/>
<evidence type="ECO:0000313" key="2">
    <source>
        <dbReference type="Proteomes" id="UP000006057"/>
    </source>
</evidence>
<dbReference type="AlphaFoldDB" id="I4BRE4"/>
<evidence type="ECO:0000313" key="1">
    <source>
        <dbReference type="EMBL" id="AFM19851.1"/>
    </source>
</evidence>
<dbReference type="EMBL" id="CP003053">
    <property type="protein sequence ID" value="AFM19851.1"/>
    <property type="molecule type" value="Genomic_DNA"/>
</dbReference>
<dbReference type="InterPro" id="IPR032710">
    <property type="entry name" value="NTF2-like_dom_sf"/>
</dbReference>
<name>I4BRE4_MYCCN</name>
<dbReference type="PATRIC" id="fig|710421.3.peg.5149"/>
<organism evidence="1 2">
    <name type="scientific">Mycolicibacterium chubuense (strain NBB4)</name>
    <name type="common">Mycobacterium chubuense</name>
    <dbReference type="NCBI Taxonomy" id="710421"/>
    <lineage>
        <taxon>Bacteria</taxon>
        <taxon>Bacillati</taxon>
        <taxon>Actinomycetota</taxon>
        <taxon>Actinomycetes</taxon>
        <taxon>Mycobacteriales</taxon>
        <taxon>Mycobacteriaceae</taxon>
        <taxon>Mycolicibacterium</taxon>
    </lineage>
</organism>
<evidence type="ECO:0008006" key="3">
    <source>
        <dbReference type="Google" id="ProtNLM"/>
    </source>
</evidence>